<dbReference type="Proteomes" id="UP000291116">
    <property type="component" value="Unassembled WGS sequence"/>
</dbReference>
<reference evidence="1 2" key="1">
    <citation type="submission" date="2019-01" db="EMBL/GenBank/DDBJ databases">
        <authorList>
            <person name="Ferrante I. M."/>
        </authorList>
    </citation>
    <scope>NUCLEOTIDE SEQUENCE [LARGE SCALE GENOMIC DNA]</scope>
    <source>
        <strain evidence="1 2">B856</strain>
    </source>
</reference>
<organism evidence="1 2">
    <name type="scientific">Pseudo-nitzschia multistriata</name>
    <dbReference type="NCBI Taxonomy" id="183589"/>
    <lineage>
        <taxon>Eukaryota</taxon>
        <taxon>Sar</taxon>
        <taxon>Stramenopiles</taxon>
        <taxon>Ochrophyta</taxon>
        <taxon>Bacillariophyta</taxon>
        <taxon>Bacillariophyceae</taxon>
        <taxon>Bacillariophycidae</taxon>
        <taxon>Bacillariales</taxon>
        <taxon>Bacillariaceae</taxon>
        <taxon>Pseudo-nitzschia</taxon>
    </lineage>
</organism>
<dbReference type="OrthoDB" id="10643949at2759"/>
<dbReference type="AlphaFoldDB" id="A0A448YWT7"/>
<evidence type="ECO:0000313" key="1">
    <source>
        <dbReference type="EMBL" id="VEU34248.1"/>
    </source>
</evidence>
<protein>
    <submittedName>
        <fullName evidence="1">Uncharacterized protein</fullName>
    </submittedName>
</protein>
<evidence type="ECO:0000313" key="2">
    <source>
        <dbReference type="Proteomes" id="UP000291116"/>
    </source>
</evidence>
<sequence>MPAISPPAPSDGGSFEKPLSLKGAMEAADRVRKFLLEQKDPAETEQWFPPGTWQGAAAFAATGLLMTPLRGSLLSAAGPRGPFQGFVDLVVTPILAVGAAQAGLVIGTLYGSSHYLERVAMDAATNTNATFSEYGTGKIVSVRQSQDGKLSFSPTTADSVAQRERSVAHLCQQVLLPFPSSTEDSLRTRSSQQMSTDVAQHFSFGSWDPRTKTMESLIRAVNNCRQREH</sequence>
<dbReference type="EMBL" id="CAACVS010000022">
    <property type="protein sequence ID" value="VEU34248.1"/>
    <property type="molecule type" value="Genomic_DNA"/>
</dbReference>
<keyword evidence="2" id="KW-1185">Reference proteome</keyword>
<name>A0A448YWT7_9STRA</name>
<proteinExistence type="predicted"/>
<gene>
    <name evidence="1" type="ORF">PSNMU_V1.4_AUG-EV-PASAV3_0009490</name>
</gene>
<accession>A0A448YWT7</accession>